<sequence>MMLRLAGESDLPDLVALDGRSRAHAWTAAQFADSLNAPHTQIWLAEQDGQTVGLAVWQTVCEETELHLIVSDPAWRRRGLASRLLAKLLDETVAQGGNRVLLEVAAGNEAAQALYHAHGFVVTGRRAQYYASGEDAVLMEKTW</sequence>
<keyword evidence="6" id="KW-1185">Reference proteome</keyword>
<dbReference type="PANTHER" id="PTHR43877">
    <property type="entry name" value="AMINOALKYLPHOSPHONATE N-ACETYLTRANSFERASE-RELATED-RELATED"/>
    <property type="match status" value="1"/>
</dbReference>
<dbReference type="Proteomes" id="UP000269923">
    <property type="component" value="Unassembled WGS sequence"/>
</dbReference>
<dbReference type="PROSITE" id="PS51186">
    <property type="entry name" value="GNAT"/>
    <property type="match status" value="1"/>
</dbReference>
<dbReference type="STRING" id="1121352.GCA_000620925_01526"/>
<dbReference type="EMBL" id="RQYC01000011">
    <property type="protein sequence ID" value="RRD89733.1"/>
    <property type="molecule type" value="Genomic_DNA"/>
</dbReference>
<dbReference type="AlphaFoldDB" id="A0A3P2A7Y6"/>
<dbReference type="GO" id="GO:0008999">
    <property type="term" value="F:protein-N-terminal-alanine acetyltransferase activity"/>
    <property type="evidence" value="ECO:0007669"/>
    <property type="project" value="UniProtKB-EC"/>
</dbReference>
<comment type="catalytic activity">
    <reaction evidence="3">
        <text>N-terminal L-alanyl-[ribosomal protein bS18] + acetyl-CoA = N-terminal N(alpha)-acetyl-L-alanyl-[ribosomal protein bS18] + CoA + H(+)</text>
        <dbReference type="Rhea" id="RHEA:43756"/>
        <dbReference type="Rhea" id="RHEA-COMP:10676"/>
        <dbReference type="Rhea" id="RHEA-COMP:10677"/>
        <dbReference type="ChEBI" id="CHEBI:15378"/>
        <dbReference type="ChEBI" id="CHEBI:57287"/>
        <dbReference type="ChEBI" id="CHEBI:57288"/>
        <dbReference type="ChEBI" id="CHEBI:64718"/>
        <dbReference type="ChEBI" id="CHEBI:83683"/>
        <dbReference type="EC" id="2.3.1.266"/>
    </reaction>
</comment>
<dbReference type="PANTHER" id="PTHR43877:SF2">
    <property type="entry name" value="AMINOALKYLPHOSPHONATE N-ACETYLTRANSFERASE-RELATED"/>
    <property type="match status" value="1"/>
</dbReference>
<dbReference type="NCBIfam" id="TIGR01575">
    <property type="entry name" value="rimI"/>
    <property type="match status" value="1"/>
</dbReference>
<evidence type="ECO:0000259" key="4">
    <source>
        <dbReference type="PROSITE" id="PS51186"/>
    </source>
</evidence>
<name>A0A3P2A7Y6_9NEIS</name>
<dbReference type="InterPro" id="IPR000182">
    <property type="entry name" value="GNAT_dom"/>
</dbReference>
<comment type="similarity">
    <text evidence="3">Belongs to the acetyltransferase family. RimI subfamily.</text>
</comment>
<gene>
    <name evidence="5" type="primary">rimI</name>
    <name evidence="5" type="ORF">EII21_07645</name>
</gene>
<comment type="function">
    <text evidence="3">Acetylates the N-terminal alanine of ribosomal protein bS18.</text>
</comment>
<keyword evidence="2" id="KW-0012">Acyltransferase</keyword>
<dbReference type="InterPro" id="IPR050832">
    <property type="entry name" value="Bact_Acetyltransf"/>
</dbReference>
<dbReference type="Gene3D" id="3.40.630.30">
    <property type="match status" value="1"/>
</dbReference>
<evidence type="ECO:0000256" key="1">
    <source>
        <dbReference type="ARBA" id="ARBA00022679"/>
    </source>
</evidence>
<proteinExistence type="inferred from homology"/>
<accession>A0A3P2A7Y6</accession>
<comment type="caution">
    <text evidence="5">The sequence shown here is derived from an EMBL/GenBank/DDBJ whole genome shotgun (WGS) entry which is preliminary data.</text>
</comment>
<keyword evidence="1 5" id="KW-0808">Transferase</keyword>
<dbReference type="GO" id="GO:0005737">
    <property type="term" value="C:cytoplasm"/>
    <property type="evidence" value="ECO:0007669"/>
    <property type="project" value="UniProtKB-SubCell"/>
</dbReference>
<dbReference type="SUPFAM" id="SSF55729">
    <property type="entry name" value="Acyl-CoA N-acyltransferases (Nat)"/>
    <property type="match status" value="1"/>
</dbReference>
<evidence type="ECO:0000256" key="2">
    <source>
        <dbReference type="ARBA" id="ARBA00023315"/>
    </source>
</evidence>
<feature type="domain" description="N-acetyltransferase" evidence="4">
    <location>
        <begin position="1"/>
        <end position="143"/>
    </location>
</feature>
<protein>
    <recommendedName>
        <fullName evidence="3">[Ribosomal protein bS18]-alanine N-acetyltransferase</fullName>
        <ecNumber evidence="3">2.3.1.266</ecNumber>
    </recommendedName>
</protein>
<dbReference type="CDD" id="cd04301">
    <property type="entry name" value="NAT_SF"/>
    <property type="match status" value="1"/>
</dbReference>
<dbReference type="InterPro" id="IPR016181">
    <property type="entry name" value="Acyl_CoA_acyltransferase"/>
</dbReference>
<evidence type="ECO:0000313" key="6">
    <source>
        <dbReference type="Proteomes" id="UP000269923"/>
    </source>
</evidence>
<reference evidence="5 6" key="1">
    <citation type="submission" date="2018-11" db="EMBL/GenBank/DDBJ databases">
        <title>Genomes From Bacteria Associated with the Canine Oral Cavity: a Test Case for Automated Genome-Based Taxonomic Assignment.</title>
        <authorList>
            <person name="Coil D.A."/>
            <person name="Jospin G."/>
            <person name="Darling A.E."/>
            <person name="Wallis C."/>
            <person name="Davis I.J."/>
            <person name="Harris S."/>
            <person name="Eisen J.A."/>
            <person name="Holcombe L.J."/>
            <person name="O'Flynn C."/>
        </authorList>
    </citation>
    <scope>NUCLEOTIDE SEQUENCE [LARGE SCALE GENOMIC DNA]</scope>
    <source>
        <strain evidence="5 6">COT-280</strain>
    </source>
</reference>
<evidence type="ECO:0000256" key="3">
    <source>
        <dbReference type="RuleBase" id="RU363094"/>
    </source>
</evidence>
<keyword evidence="3" id="KW-0963">Cytoplasm</keyword>
<dbReference type="OrthoDB" id="9796919at2"/>
<dbReference type="EC" id="2.3.1.266" evidence="3"/>
<dbReference type="Pfam" id="PF00583">
    <property type="entry name" value="Acetyltransf_1"/>
    <property type="match status" value="1"/>
</dbReference>
<evidence type="ECO:0000313" key="5">
    <source>
        <dbReference type="EMBL" id="RRD89733.1"/>
    </source>
</evidence>
<dbReference type="InterPro" id="IPR006464">
    <property type="entry name" value="AcTrfase_RimI/Ard1"/>
</dbReference>
<comment type="subcellular location">
    <subcellularLocation>
        <location evidence="3">Cytoplasm</location>
    </subcellularLocation>
</comment>
<organism evidence="5 6">
    <name type="scientific">Conchiformibius steedae</name>
    <dbReference type="NCBI Taxonomy" id="153493"/>
    <lineage>
        <taxon>Bacteria</taxon>
        <taxon>Pseudomonadati</taxon>
        <taxon>Pseudomonadota</taxon>
        <taxon>Betaproteobacteria</taxon>
        <taxon>Neisseriales</taxon>
        <taxon>Neisseriaceae</taxon>
        <taxon>Conchiformibius</taxon>
    </lineage>
</organism>